<feature type="binding site" evidence="7">
    <location>
        <begin position="218"/>
        <end position="221"/>
    </location>
    <ligand>
        <name>substrate</name>
    </ligand>
</feature>
<dbReference type="Pfam" id="PF02390">
    <property type="entry name" value="Methyltransf_4"/>
    <property type="match status" value="1"/>
</dbReference>
<dbReference type="InterPro" id="IPR029063">
    <property type="entry name" value="SAM-dependent_MTases_sf"/>
</dbReference>
<dbReference type="HAMAP" id="MF_01057">
    <property type="entry name" value="tRNA_methyltr_TrmB"/>
    <property type="match status" value="1"/>
</dbReference>
<gene>
    <name evidence="7 8" type="primary">trmB</name>
    <name evidence="8" type="ORF">GCM10011376_09310</name>
</gene>
<comment type="function">
    <text evidence="2 7">Catalyzes the formation of N(7)-methylguanine at position 46 (m7G46) in tRNA.</text>
</comment>
<evidence type="ECO:0000256" key="3">
    <source>
        <dbReference type="ARBA" id="ARBA00022603"/>
    </source>
</evidence>
<comment type="similarity">
    <text evidence="7">Belongs to the class I-like SAM-binding methyltransferase superfamily. TrmB family.</text>
</comment>
<evidence type="ECO:0000256" key="6">
    <source>
        <dbReference type="ARBA" id="ARBA00022694"/>
    </source>
</evidence>
<comment type="caution">
    <text evidence="8">The sequence shown here is derived from an EMBL/GenBank/DDBJ whole genome shotgun (WGS) entry which is preliminary data.</text>
</comment>
<dbReference type="Gene3D" id="3.40.50.150">
    <property type="entry name" value="Vaccinia Virus protein VP39"/>
    <property type="match status" value="1"/>
</dbReference>
<evidence type="ECO:0000256" key="4">
    <source>
        <dbReference type="ARBA" id="ARBA00022679"/>
    </source>
</evidence>
<organism evidence="8 9">
    <name type="scientific">Nocardioides flavus</name>
    <name type="common">ex Wang et al. 2016</name>
    <dbReference type="NCBI Taxonomy" id="2058780"/>
    <lineage>
        <taxon>Bacteria</taxon>
        <taxon>Bacillati</taxon>
        <taxon>Actinomycetota</taxon>
        <taxon>Actinomycetes</taxon>
        <taxon>Propionibacteriales</taxon>
        <taxon>Nocardioidaceae</taxon>
        <taxon>Nocardioides</taxon>
    </lineage>
</organism>
<comment type="catalytic activity">
    <reaction evidence="1 7">
        <text>guanosine(46) in tRNA + S-adenosyl-L-methionine = N(7)-methylguanosine(46) in tRNA + S-adenosyl-L-homocysteine</text>
        <dbReference type="Rhea" id="RHEA:42708"/>
        <dbReference type="Rhea" id="RHEA-COMP:10188"/>
        <dbReference type="Rhea" id="RHEA-COMP:10189"/>
        <dbReference type="ChEBI" id="CHEBI:57856"/>
        <dbReference type="ChEBI" id="CHEBI:59789"/>
        <dbReference type="ChEBI" id="CHEBI:74269"/>
        <dbReference type="ChEBI" id="CHEBI:74480"/>
        <dbReference type="EC" id="2.1.1.33"/>
    </reaction>
</comment>
<dbReference type="Proteomes" id="UP000597341">
    <property type="component" value="Unassembled WGS sequence"/>
</dbReference>
<protein>
    <recommendedName>
        <fullName evidence="7">tRNA (guanine-N(7)-)-methyltransferase</fullName>
        <ecNumber evidence="7">2.1.1.33</ecNumber>
    </recommendedName>
    <alternativeName>
        <fullName evidence="7">tRNA (guanine(46)-N(7))-methyltransferase</fullName>
    </alternativeName>
    <alternativeName>
        <fullName evidence="7">tRNA(m7G46)-methyltransferase</fullName>
    </alternativeName>
</protein>
<comment type="caution">
    <text evidence="7">Lacks conserved residue(s) required for the propagation of feature annotation.</text>
</comment>
<keyword evidence="3 7" id="KW-0489">Methyltransferase</keyword>
<evidence type="ECO:0000313" key="8">
    <source>
        <dbReference type="EMBL" id="GHE16321.1"/>
    </source>
</evidence>
<dbReference type="PANTHER" id="PTHR23417:SF14">
    <property type="entry name" value="PENTACOTRIPEPTIDE-REPEAT REGION OF PRORP DOMAIN-CONTAINING PROTEIN"/>
    <property type="match status" value="1"/>
</dbReference>
<keyword evidence="6 7" id="KW-0819">tRNA processing</keyword>
<evidence type="ECO:0000256" key="1">
    <source>
        <dbReference type="ARBA" id="ARBA00000142"/>
    </source>
</evidence>
<evidence type="ECO:0000256" key="7">
    <source>
        <dbReference type="HAMAP-Rule" id="MF_01057"/>
    </source>
</evidence>
<sequence length="240" mass="27283">MNDVRPARPHLKLTEDGRRMREVLTYSRRGSRFTPRQAESWAAHHADWVIPDEAVDRPDFSLAEWFGREAPLVLEIGPGIGEATAVLSAARPDHNVLALEVWRPGVADSLWRVAEAGADNVRFCSVDAVWSLEHLIAPGSLAEIWTFFPDPWRKTKHRKRRLVNPANAALASSRLVPGGAWRLATDWADYADQMQEVLDAEPTLEGGRVERWEERPLTRFERKGLDVGRDIADFCYRRRA</sequence>
<evidence type="ECO:0000256" key="5">
    <source>
        <dbReference type="ARBA" id="ARBA00022691"/>
    </source>
</evidence>
<keyword evidence="9" id="KW-1185">Reference proteome</keyword>
<dbReference type="InterPro" id="IPR055361">
    <property type="entry name" value="tRNA_methyltr_TrmB_bact"/>
</dbReference>
<dbReference type="PANTHER" id="PTHR23417">
    <property type="entry name" value="3-DEOXY-D-MANNO-OCTULOSONIC-ACID TRANSFERASE/TRNA GUANINE-N 7 - -METHYLTRANSFERASE"/>
    <property type="match status" value="1"/>
</dbReference>
<feature type="binding site" evidence="7">
    <location>
        <position position="150"/>
    </location>
    <ligand>
        <name>S-adenosyl-L-methionine</name>
        <dbReference type="ChEBI" id="CHEBI:59789"/>
    </ligand>
</feature>
<proteinExistence type="inferred from homology"/>
<accession>A0ABQ3HHW0</accession>
<name>A0ABQ3HHW0_9ACTN</name>
<dbReference type="EMBL" id="BNAD01000002">
    <property type="protein sequence ID" value="GHE16321.1"/>
    <property type="molecule type" value="Genomic_DNA"/>
</dbReference>
<feature type="binding site" evidence="7">
    <location>
        <position position="75"/>
    </location>
    <ligand>
        <name>S-adenosyl-L-methionine</name>
        <dbReference type="ChEBI" id="CHEBI:59789"/>
    </ligand>
</feature>
<feature type="binding site" evidence="7">
    <location>
        <position position="186"/>
    </location>
    <ligand>
        <name>substrate</name>
    </ligand>
</feature>
<feature type="binding site" evidence="7">
    <location>
        <position position="127"/>
    </location>
    <ligand>
        <name>S-adenosyl-L-methionine</name>
        <dbReference type="ChEBI" id="CHEBI:59789"/>
    </ligand>
</feature>
<evidence type="ECO:0000256" key="2">
    <source>
        <dbReference type="ARBA" id="ARBA00003015"/>
    </source>
</evidence>
<comment type="pathway">
    <text evidence="7">tRNA modification; N(7)-methylguanine-tRNA biosynthesis.</text>
</comment>
<keyword evidence="5 7" id="KW-0949">S-adenosyl-L-methionine</keyword>
<dbReference type="InterPro" id="IPR003358">
    <property type="entry name" value="tRNA_(Gua-N-7)_MeTrfase_Trmb"/>
</dbReference>
<dbReference type="PROSITE" id="PS51625">
    <property type="entry name" value="SAM_MT_TRMB"/>
    <property type="match status" value="1"/>
</dbReference>
<reference evidence="9" key="1">
    <citation type="journal article" date="2019" name="Int. J. Syst. Evol. Microbiol.">
        <title>The Global Catalogue of Microorganisms (GCM) 10K type strain sequencing project: providing services to taxonomists for standard genome sequencing and annotation.</title>
        <authorList>
            <consortium name="The Broad Institute Genomics Platform"/>
            <consortium name="The Broad Institute Genome Sequencing Center for Infectious Disease"/>
            <person name="Wu L."/>
            <person name="Ma J."/>
        </authorList>
    </citation>
    <scope>NUCLEOTIDE SEQUENCE [LARGE SCALE GENOMIC DNA]</scope>
    <source>
        <strain evidence="9">CGMCC 1.12791</strain>
    </source>
</reference>
<dbReference type="EC" id="2.1.1.33" evidence="7"/>
<feature type="binding site" evidence="7">
    <location>
        <position position="154"/>
    </location>
    <ligand>
        <name>substrate</name>
    </ligand>
</feature>
<dbReference type="RefSeq" id="WP_229856114.1">
    <property type="nucleotide sequence ID" value="NZ_BNAD01000002.1"/>
</dbReference>
<feature type="binding site" evidence="7">
    <location>
        <position position="100"/>
    </location>
    <ligand>
        <name>S-adenosyl-L-methionine</name>
        <dbReference type="ChEBI" id="CHEBI:59789"/>
    </ligand>
</feature>
<keyword evidence="4 7" id="KW-0808">Transferase</keyword>
<dbReference type="SUPFAM" id="SSF53335">
    <property type="entry name" value="S-adenosyl-L-methionine-dependent methyltransferases"/>
    <property type="match status" value="1"/>
</dbReference>
<evidence type="ECO:0000313" key="9">
    <source>
        <dbReference type="Proteomes" id="UP000597341"/>
    </source>
</evidence>